<sequence>MLRSSAPQLHHKTHHKAALRLVRRSGVYHYRRRDPFGSSREIVMSLGTRLFRRAEWLADQLERHVQVLRSRTMTIEDIRRILREYLGQLLTADTTSRVAVEPGLPVYASWVPGMDDVATNPDDADVAEARGNLEAWKAARRSRDYASVSEEVEDLAGRYKISSEMWPTLALGIIETFIKFNEVAEHRASGEAFTVLDVAPGPVVPPALVEPTVSDTRAPSKAPLISTLVEPFFVQRESVAKATQQVMGQERGTLRRFIEAAGDRPVNEYGRGDVTAFLNTLRRLPTNYGKSPEDKKLSLADIIAQADAKGVERLSDKTVKRHLSALSQFFKFAMDLGHISNAHRTELVEDHAFKEERKARDQRDAWTSDELIKLFKSPVWTGCEPKHRATAGPEIIRDAKFWLPLLALFHGARLEEFADLRCSDVIQDENAGGLWAFDLNEEARRLKTQNAIRIVPLHPEIIRLGFLDYLTRTAPKPGDPLFPDLTPQGKDRKRGPRFTRDFRYYREAVGVYREGVGRRTVSTAL</sequence>
<dbReference type="PROSITE" id="PS51900">
    <property type="entry name" value="CB"/>
    <property type="match status" value="1"/>
</dbReference>
<dbReference type="InterPro" id="IPR044068">
    <property type="entry name" value="CB"/>
</dbReference>
<protein>
    <submittedName>
        <fullName evidence="7">Integrase</fullName>
    </submittedName>
</protein>
<evidence type="ECO:0000256" key="2">
    <source>
        <dbReference type="ARBA" id="ARBA00022908"/>
    </source>
</evidence>
<dbReference type="InterPro" id="IPR010998">
    <property type="entry name" value="Integrase_recombinase_N"/>
</dbReference>
<evidence type="ECO:0000256" key="4">
    <source>
        <dbReference type="ARBA" id="ARBA00023172"/>
    </source>
</evidence>
<dbReference type="SUPFAM" id="SSF56349">
    <property type="entry name" value="DNA breaking-rejoining enzymes"/>
    <property type="match status" value="1"/>
</dbReference>
<organism evidence="7 8">
    <name type="scientific">Neoroseomonas lacus</name>
    <dbReference type="NCBI Taxonomy" id="287609"/>
    <lineage>
        <taxon>Bacteria</taxon>
        <taxon>Pseudomonadati</taxon>
        <taxon>Pseudomonadota</taxon>
        <taxon>Alphaproteobacteria</taxon>
        <taxon>Acetobacterales</taxon>
        <taxon>Acetobacteraceae</taxon>
        <taxon>Neoroseomonas</taxon>
    </lineage>
</organism>
<dbReference type="InterPro" id="IPR013762">
    <property type="entry name" value="Integrase-like_cat_sf"/>
</dbReference>
<dbReference type="PANTHER" id="PTHR30349:SF41">
    <property type="entry name" value="INTEGRASE_RECOMBINASE PROTEIN MJ0367-RELATED"/>
    <property type="match status" value="1"/>
</dbReference>
<evidence type="ECO:0000259" key="6">
    <source>
        <dbReference type="PROSITE" id="PS51900"/>
    </source>
</evidence>
<dbReference type="Gene3D" id="1.10.443.10">
    <property type="entry name" value="Intergrase catalytic core"/>
    <property type="match status" value="1"/>
</dbReference>
<dbReference type="GO" id="GO:0015074">
    <property type="term" value="P:DNA integration"/>
    <property type="evidence" value="ECO:0007669"/>
    <property type="project" value="UniProtKB-KW"/>
</dbReference>
<evidence type="ECO:0000256" key="5">
    <source>
        <dbReference type="PROSITE-ProRule" id="PRU01248"/>
    </source>
</evidence>
<dbReference type="InterPro" id="IPR050090">
    <property type="entry name" value="Tyrosine_recombinase_XerCD"/>
</dbReference>
<dbReference type="EMBL" id="BMKW01000030">
    <property type="protein sequence ID" value="GGJ43898.1"/>
    <property type="molecule type" value="Genomic_DNA"/>
</dbReference>
<dbReference type="Proteomes" id="UP000661507">
    <property type="component" value="Unassembled WGS sequence"/>
</dbReference>
<comment type="caution">
    <text evidence="7">The sequence shown here is derived from an EMBL/GenBank/DDBJ whole genome shotgun (WGS) entry which is preliminary data.</text>
</comment>
<keyword evidence="8" id="KW-1185">Reference proteome</keyword>
<evidence type="ECO:0000256" key="1">
    <source>
        <dbReference type="ARBA" id="ARBA00008857"/>
    </source>
</evidence>
<dbReference type="AlphaFoldDB" id="A0A917NZJ3"/>
<evidence type="ECO:0000313" key="8">
    <source>
        <dbReference type="Proteomes" id="UP000661507"/>
    </source>
</evidence>
<dbReference type="GO" id="GO:0003677">
    <property type="term" value="F:DNA binding"/>
    <property type="evidence" value="ECO:0007669"/>
    <property type="project" value="UniProtKB-UniRule"/>
</dbReference>
<keyword evidence="3 5" id="KW-0238">DNA-binding</keyword>
<gene>
    <name evidence="7" type="ORF">GCM10011320_59280</name>
</gene>
<name>A0A917NZJ3_9PROT</name>
<dbReference type="Gene3D" id="1.10.150.130">
    <property type="match status" value="1"/>
</dbReference>
<dbReference type="GO" id="GO:0006310">
    <property type="term" value="P:DNA recombination"/>
    <property type="evidence" value="ECO:0007669"/>
    <property type="project" value="UniProtKB-KW"/>
</dbReference>
<feature type="domain" description="Core-binding (CB)" evidence="6">
    <location>
        <begin position="223"/>
        <end position="334"/>
    </location>
</feature>
<keyword evidence="2" id="KW-0229">DNA integration</keyword>
<keyword evidence="4" id="KW-0233">DNA recombination</keyword>
<evidence type="ECO:0000313" key="7">
    <source>
        <dbReference type="EMBL" id="GGJ43898.1"/>
    </source>
</evidence>
<dbReference type="PANTHER" id="PTHR30349">
    <property type="entry name" value="PHAGE INTEGRASE-RELATED"/>
    <property type="match status" value="1"/>
</dbReference>
<evidence type="ECO:0000256" key="3">
    <source>
        <dbReference type="ARBA" id="ARBA00023125"/>
    </source>
</evidence>
<reference evidence="7" key="2">
    <citation type="submission" date="2020-09" db="EMBL/GenBank/DDBJ databases">
        <authorList>
            <person name="Sun Q."/>
            <person name="Zhou Y."/>
        </authorList>
    </citation>
    <scope>NUCLEOTIDE SEQUENCE</scope>
    <source>
        <strain evidence="7">CGMCC 1.3617</strain>
    </source>
</reference>
<proteinExistence type="inferred from homology"/>
<dbReference type="InterPro" id="IPR011010">
    <property type="entry name" value="DNA_brk_join_enz"/>
</dbReference>
<comment type="similarity">
    <text evidence="1">Belongs to the 'phage' integrase family.</text>
</comment>
<reference evidence="7" key="1">
    <citation type="journal article" date="2014" name="Int. J. Syst. Evol. Microbiol.">
        <title>Complete genome sequence of Corynebacterium casei LMG S-19264T (=DSM 44701T), isolated from a smear-ripened cheese.</title>
        <authorList>
            <consortium name="US DOE Joint Genome Institute (JGI-PGF)"/>
            <person name="Walter F."/>
            <person name="Albersmeier A."/>
            <person name="Kalinowski J."/>
            <person name="Ruckert C."/>
        </authorList>
    </citation>
    <scope>NUCLEOTIDE SEQUENCE</scope>
    <source>
        <strain evidence="7">CGMCC 1.3617</strain>
    </source>
</reference>
<accession>A0A917NZJ3</accession>